<comment type="pathway">
    <text evidence="1">Cofactor biosynthesis; FAD biosynthesis; FAD from FMN: step 1/1.</text>
</comment>
<feature type="domain" description="Phosphoadenosine phosphosulphate reductase" evidence="13">
    <location>
        <begin position="20"/>
        <end position="138"/>
    </location>
</feature>
<reference evidence="14" key="1">
    <citation type="journal article" date="2023" name="Nat. Microbiol.">
        <title>Babesia duncani multi-omics identifies virulence factors and drug targets.</title>
        <authorList>
            <person name="Singh P."/>
            <person name="Lonardi S."/>
            <person name="Liang Q."/>
            <person name="Vydyam P."/>
            <person name="Khabirova E."/>
            <person name="Fang T."/>
            <person name="Gihaz S."/>
            <person name="Thekkiniath J."/>
            <person name="Munshi M."/>
            <person name="Abel S."/>
            <person name="Ciampossin L."/>
            <person name="Batugedara G."/>
            <person name="Gupta M."/>
            <person name="Lu X.M."/>
            <person name="Lenz T."/>
            <person name="Chakravarty S."/>
            <person name="Cornillot E."/>
            <person name="Hu Y."/>
            <person name="Ma W."/>
            <person name="Gonzalez L.M."/>
            <person name="Sanchez S."/>
            <person name="Estrada K."/>
            <person name="Sanchez-Flores A."/>
            <person name="Montero E."/>
            <person name="Harb O.S."/>
            <person name="Le Roch K.G."/>
            <person name="Mamoun C.B."/>
        </authorList>
    </citation>
    <scope>NUCLEOTIDE SEQUENCE</scope>
    <source>
        <strain evidence="14">WA1</strain>
    </source>
</reference>
<keyword evidence="8" id="KW-0274">FAD</keyword>
<evidence type="ECO:0000256" key="5">
    <source>
        <dbReference type="ARBA" id="ARBA00022679"/>
    </source>
</evidence>
<organism evidence="14 15">
    <name type="scientific">Babesia duncani</name>
    <dbReference type="NCBI Taxonomy" id="323732"/>
    <lineage>
        <taxon>Eukaryota</taxon>
        <taxon>Sar</taxon>
        <taxon>Alveolata</taxon>
        <taxon>Apicomplexa</taxon>
        <taxon>Aconoidasida</taxon>
        <taxon>Piroplasmida</taxon>
        <taxon>Babesiidae</taxon>
        <taxon>Babesia</taxon>
    </lineage>
</organism>
<name>A0AAD9PNE4_9APIC</name>
<evidence type="ECO:0000256" key="4">
    <source>
        <dbReference type="ARBA" id="ARBA00022643"/>
    </source>
</evidence>
<evidence type="ECO:0000256" key="11">
    <source>
        <dbReference type="ARBA" id="ARBA00031871"/>
    </source>
</evidence>
<keyword evidence="7" id="KW-0547">Nucleotide-binding</keyword>
<dbReference type="Gene3D" id="3.40.50.620">
    <property type="entry name" value="HUPs"/>
    <property type="match status" value="1"/>
</dbReference>
<keyword evidence="9" id="KW-0067">ATP-binding</keyword>
<evidence type="ECO:0000313" key="15">
    <source>
        <dbReference type="Proteomes" id="UP001214638"/>
    </source>
</evidence>
<evidence type="ECO:0000313" key="14">
    <source>
        <dbReference type="EMBL" id="KAK2197533.1"/>
    </source>
</evidence>
<dbReference type="EC" id="2.7.7.2" evidence="2"/>
<dbReference type="GeneID" id="94334833"/>
<comment type="catalytic activity">
    <reaction evidence="12">
        <text>FMN + ATP + H(+) = FAD + diphosphate</text>
        <dbReference type="Rhea" id="RHEA:17237"/>
        <dbReference type="ChEBI" id="CHEBI:15378"/>
        <dbReference type="ChEBI" id="CHEBI:30616"/>
        <dbReference type="ChEBI" id="CHEBI:33019"/>
        <dbReference type="ChEBI" id="CHEBI:57692"/>
        <dbReference type="ChEBI" id="CHEBI:58210"/>
        <dbReference type="EC" id="2.7.7.2"/>
    </reaction>
</comment>
<evidence type="ECO:0000256" key="10">
    <source>
        <dbReference type="ARBA" id="ARBA00031145"/>
    </source>
</evidence>
<accession>A0AAD9PNE4</accession>
<keyword evidence="6" id="KW-0548">Nucleotidyltransferase</keyword>
<protein>
    <recommendedName>
        <fullName evidence="2">FAD synthase</fullName>
        <ecNumber evidence="2">2.7.7.2</ecNumber>
    </recommendedName>
    <alternativeName>
        <fullName evidence="10">FAD pyrophosphorylase</fullName>
    </alternativeName>
    <alternativeName>
        <fullName evidence="11">FMN adenylyltransferase</fullName>
    </alternativeName>
</protein>
<proteinExistence type="predicted"/>
<evidence type="ECO:0000256" key="3">
    <source>
        <dbReference type="ARBA" id="ARBA00022630"/>
    </source>
</evidence>
<keyword evidence="5" id="KW-0808">Transferase</keyword>
<evidence type="ECO:0000256" key="8">
    <source>
        <dbReference type="ARBA" id="ARBA00022827"/>
    </source>
</evidence>
<evidence type="ECO:0000256" key="6">
    <source>
        <dbReference type="ARBA" id="ARBA00022695"/>
    </source>
</evidence>
<dbReference type="InterPro" id="IPR014729">
    <property type="entry name" value="Rossmann-like_a/b/a_fold"/>
</dbReference>
<dbReference type="KEGG" id="bdw:94334833"/>
<evidence type="ECO:0000256" key="1">
    <source>
        <dbReference type="ARBA" id="ARBA00004726"/>
    </source>
</evidence>
<keyword evidence="3" id="KW-0285">Flavoprotein</keyword>
<dbReference type="PANTHER" id="PTHR23293:SF9">
    <property type="entry name" value="FAD SYNTHASE"/>
    <property type="match status" value="1"/>
</dbReference>
<dbReference type="PANTHER" id="PTHR23293">
    <property type="entry name" value="FAD SYNTHETASE-RELATED FMN ADENYLYLTRANSFERASE"/>
    <property type="match status" value="1"/>
</dbReference>
<dbReference type="GO" id="GO:0005524">
    <property type="term" value="F:ATP binding"/>
    <property type="evidence" value="ECO:0007669"/>
    <property type="project" value="UniProtKB-KW"/>
</dbReference>
<evidence type="ECO:0000256" key="7">
    <source>
        <dbReference type="ARBA" id="ARBA00022741"/>
    </source>
</evidence>
<dbReference type="GO" id="GO:0003919">
    <property type="term" value="F:FMN adenylyltransferase activity"/>
    <property type="evidence" value="ECO:0007669"/>
    <property type="project" value="UniProtKB-EC"/>
</dbReference>
<dbReference type="RefSeq" id="XP_067804375.1">
    <property type="nucleotide sequence ID" value="XM_067945584.1"/>
</dbReference>
<gene>
    <name evidence="14" type="ORF">BdWA1_000535</name>
</gene>
<dbReference type="InterPro" id="IPR002500">
    <property type="entry name" value="PAPS_reduct_dom"/>
</dbReference>
<keyword evidence="15" id="KW-1185">Reference proteome</keyword>
<dbReference type="AlphaFoldDB" id="A0AAD9PNE4"/>
<comment type="caution">
    <text evidence="14">The sequence shown here is derived from an EMBL/GenBank/DDBJ whole genome shotgun (WGS) entry which is preliminary data.</text>
</comment>
<evidence type="ECO:0000256" key="9">
    <source>
        <dbReference type="ARBA" id="ARBA00022840"/>
    </source>
</evidence>
<sequence length="173" mass="19773">MRLENISNDINAIYFCPNVNHEFSQVTEFIEKTVKAFNIRMQIIQADWTNGVATFLQNLGDTNAQECQFIIGCRKSDGKSDSFKAIDSGKVANFTFARIHPILNWNYGDVWNFIRVFGLDYCSLYDLGYTSLGGKNDTDVNPYLEKNSDGTYCPAYTLENWNHERAGRNKNPI</sequence>
<keyword evidence="4" id="KW-0288">FMN</keyword>
<dbReference type="EMBL" id="JALLKP010000001">
    <property type="protein sequence ID" value="KAK2197533.1"/>
    <property type="molecule type" value="Genomic_DNA"/>
</dbReference>
<dbReference type="Proteomes" id="UP001214638">
    <property type="component" value="Unassembled WGS sequence"/>
</dbReference>
<dbReference type="Pfam" id="PF01507">
    <property type="entry name" value="PAPS_reduct"/>
    <property type="match status" value="1"/>
</dbReference>
<evidence type="ECO:0000256" key="2">
    <source>
        <dbReference type="ARBA" id="ARBA00012393"/>
    </source>
</evidence>
<evidence type="ECO:0000259" key="13">
    <source>
        <dbReference type="Pfam" id="PF01507"/>
    </source>
</evidence>
<evidence type="ECO:0000256" key="12">
    <source>
        <dbReference type="ARBA" id="ARBA00049494"/>
    </source>
</evidence>
<dbReference type="SUPFAM" id="SSF52402">
    <property type="entry name" value="Adenine nucleotide alpha hydrolases-like"/>
    <property type="match status" value="1"/>
</dbReference>
<dbReference type="GO" id="GO:0006747">
    <property type="term" value="P:FAD biosynthetic process"/>
    <property type="evidence" value="ECO:0007669"/>
    <property type="project" value="TreeGrafter"/>
</dbReference>